<organism evidence="3 4">
    <name type="scientific">Candidatus Accumulibacter contiguus</name>
    <dbReference type="NCBI Taxonomy" id="2954381"/>
    <lineage>
        <taxon>Bacteria</taxon>
        <taxon>Pseudomonadati</taxon>
        <taxon>Pseudomonadota</taxon>
        <taxon>Betaproteobacteria</taxon>
        <taxon>Candidatus Accumulibacter</taxon>
    </lineage>
</organism>
<reference evidence="3" key="1">
    <citation type="submission" date="2019-03" db="EMBL/GenBank/DDBJ databases">
        <title>Metabolic reconstructions from genomes of highly enriched 'Candidatus Accumulibacter' and 'Candidatus Competibacter' bioreactor populations.</title>
        <authorList>
            <person name="Annavajhala M.K."/>
            <person name="Welles L."/>
            <person name="Abbas B."/>
            <person name="Sorokin D."/>
            <person name="Park H."/>
            <person name="Van Loosdrecht M."/>
            <person name="Chandran K."/>
        </authorList>
    </citation>
    <scope>NUCLEOTIDE SEQUENCE</scope>
    <source>
        <strain evidence="3">SBR_L</strain>
    </source>
</reference>
<comment type="caution">
    <text evidence="3">The sequence shown here is derived from an EMBL/GenBank/DDBJ whole genome shotgun (WGS) entry which is preliminary data.</text>
</comment>
<gene>
    <name evidence="3" type="ORF">E4Q08_11085</name>
</gene>
<evidence type="ECO:0000256" key="1">
    <source>
        <dbReference type="SAM" id="MobiDB-lite"/>
    </source>
</evidence>
<dbReference type="Proteomes" id="UP000886469">
    <property type="component" value="Unassembled WGS sequence"/>
</dbReference>
<dbReference type="EMBL" id="SPMX01000027">
    <property type="protein sequence ID" value="NMQ05772.1"/>
    <property type="molecule type" value="Genomic_DNA"/>
</dbReference>
<accession>A0ABX1TC07</accession>
<proteinExistence type="predicted"/>
<name>A0ABX1TC07_9PROT</name>
<dbReference type="Gene3D" id="2.60.120.380">
    <property type="match status" value="10"/>
</dbReference>
<evidence type="ECO:0000313" key="4">
    <source>
        <dbReference type="Proteomes" id="UP000886469"/>
    </source>
</evidence>
<protein>
    <recommendedName>
        <fullName evidence="2">Peptidase C-terminal archaeal/bacterial domain-containing protein</fullName>
    </recommendedName>
</protein>
<feature type="domain" description="Peptidase C-terminal archaeal/bacterial" evidence="2">
    <location>
        <begin position="778"/>
        <end position="849"/>
    </location>
</feature>
<evidence type="ECO:0000259" key="2">
    <source>
        <dbReference type="Pfam" id="PF04151"/>
    </source>
</evidence>
<evidence type="ECO:0000313" key="3">
    <source>
        <dbReference type="EMBL" id="NMQ05772.1"/>
    </source>
</evidence>
<dbReference type="SUPFAM" id="SSF89260">
    <property type="entry name" value="Collagen-binding domain"/>
    <property type="match status" value="6"/>
</dbReference>
<dbReference type="RefSeq" id="WP_169070443.1">
    <property type="nucleotide sequence ID" value="NZ_SPMX01000027.1"/>
</dbReference>
<feature type="domain" description="Peptidase C-terminal archaeal/bacterial" evidence="2">
    <location>
        <begin position="913"/>
        <end position="981"/>
    </location>
</feature>
<feature type="domain" description="Peptidase C-terminal archaeal/bacterial" evidence="2">
    <location>
        <begin position="1037"/>
        <end position="1107"/>
    </location>
</feature>
<dbReference type="Pfam" id="PF04151">
    <property type="entry name" value="PPC"/>
    <property type="match status" value="3"/>
</dbReference>
<dbReference type="InterPro" id="IPR007280">
    <property type="entry name" value="Peptidase_C_arc/bac"/>
</dbReference>
<sequence>MPAIKLSSTAAATGGFVINGDSAGDLSGVIVDDDIHGDGLASPIVEAPGGDPVAGSAAGRRPTANSQATDLGVYLTLAQSTLRQFLLNPDFENDIHQVFGNGVDPLRARMLVQGFAEPDFISWPRLEICPEVEINRAQGAYAAATDTIYLAREFLSENADKPEAITSVLLEELGHALDVRLNAADSPGDEGEFFSALVRNQVLTASDLERMRAEDDRVALLLDSQSVLLEQSTSNLGSRQGYGYLTDFIYYGDPSDNWDFSTVLTGGSGDYVRVSSSSTYVDLVLRLYDQYGVFIEADYDDDPTNGNLETISLADVPAGTYTATVFDYYSGDYLGWSNAYYTLEINAPQIPKDHFEGNDTRPTATPVNRGVSLPGIGYYFSDLSIDRPGSTTGDVDVFKLTTTRVATNTDIILSLVTGTGDIDLELEDSSGNIIYTTYWDATGYDWNAIPLAGLQPGTYYLRAGSYEGNVTSSYDLLFYLPQAPTPDHYDATASNNTRNTATNLGEVSGFRQETDLSIDRASDVDWFKFQLSGQGSNQNYLQIDFDGLQEDLDIELYNSANQLIDYSIGIEGVEAIALSGLTAGTYYYLKVYGYNQSTSDYSLTINAPGTNSNIRTDSFDSVASNNTRATATNLGAPQYGWLQSAGFYAWEKLSITSGDQDWFKFQLNGTGSYGNYVAATFDTTKGDLDLKLYRESGTTPVLQSTGFRDMERIDLNGLTQGTYYIHVAGYQGATNPDYTLAINAPGNDSYEDNDRQDDAKTLTRATAQQTWNNLSIDDADWFKFSLPGKGTNNDFVRIDFSHALGDLDLKLCNSAGNTISGRTSSGVGDHEQISLDGLNPGDYKIQVYGYNNAKNPAYSLTIAAPVANSQDWAEPNNNRTQATELNSLTHPGSDLVQLGIDAARPLSINSQTDVDWFKFTLATAGRSGDFAQISLDHTAGDLDLYLYDASNQLIGKSEGVANLHAIDLKDLKAATYYLEVKGYNGATNSAYALSVQAPFTQTGGDWAEGNNDAVHAKDLGDVSSPYSQGNLSIQASDVDWFKFHIGATGESGDAVGISFNHGQGDLDIALYAADRTTLLDSSTGVTGLESISLNGKTAGDYYLKVYGYQEAANPDYTLFIDPPKDTQGDWAEGTSGNNTVASAYNLRNVEGLQTWAPLSLHQASDVDWFRFTTLKTDASDFVRIQFDQTQGDLDLYLYDSSGATLLGKAETTDNVEQIKLADASGASLPAGSYLVKVAGYHGAANPSYQLSINAPDNNPADWAEGNDTRAAAKALQTVEGTQAFSGLSLDHAGDVDWFSFSTVGMGGPGHSVSIQFDHTQGDLQLQLFDKNGEKLGESLSDSDREAISLENRPTDEYQYFVKIYGATGSTTSPSYSLDFDTPQTLKPDFAEGNDGNDTRQKAYDLRSVSGTLQVGGLSISPAGDQDWFKFTLDKDATAGDKVRIDFDKWEGDLSLELYDASGSRLASSTTSENFEEISLAGKAKGTYFAKVTGNDGATNPEYNLAVTGTSAPTSDAAEDNNRPIDAYDLRNATDMSVASSQTRSSPPLYIPSWMDWHFVYYSCFKSERPILI</sequence>
<feature type="region of interest" description="Disordered" evidence="1">
    <location>
        <begin position="41"/>
        <end position="64"/>
    </location>
</feature>
<keyword evidence="4" id="KW-1185">Reference proteome</keyword>